<protein>
    <submittedName>
        <fullName evidence="5">Polyprenyl synthetase</fullName>
    </submittedName>
</protein>
<dbReference type="GO" id="GO:0004659">
    <property type="term" value="F:prenyltransferase activity"/>
    <property type="evidence" value="ECO:0007669"/>
    <property type="project" value="InterPro"/>
</dbReference>
<evidence type="ECO:0000313" key="6">
    <source>
        <dbReference type="Proteomes" id="UP000006753"/>
    </source>
</evidence>
<accession>K1WLW7</accession>
<dbReference type="GO" id="GO:0043386">
    <property type="term" value="P:mycotoxin biosynthetic process"/>
    <property type="evidence" value="ECO:0007669"/>
    <property type="project" value="UniProtKB-ARBA"/>
</dbReference>
<keyword evidence="3" id="KW-0460">Magnesium</keyword>
<dbReference type="InterPro" id="IPR000092">
    <property type="entry name" value="Polyprenyl_synt"/>
</dbReference>
<dbReference type="PANTHER" id="PTHR12001">
    <property type="entry name" value="GERANYLGERANYL PYROPHOSPHATE SYNTHASE"/>
    <property type="match status" value="1"/>
</dbReference>
<proteinExistence type="predicted"/>
<feature type="compositionally biased region" description="Basic and acidic residues" evidence="4">
    <location>
        <begin position="388"/>
        <end position="399"/>
    </location>
</feature>
<evidence type="ECO:0000313" key="5">
    <source>
        <dbReference type="EMBL" id="EKD13297.1"/>
    </source>
</evidence>
<dbReference type="PROSITE" id="PS00723">
    <property type="entry name" value="POLYPRENYL_SYNTHASE_1"/>
    <property type="match status" value="1"/>
</dbReference>
<dbReference type="KEGG" id="mbe:MBM_08380"/>
<gene>
    <name evidence="5" type="ORF">MBM_08380</name>
</gene>
<dbReference type="STRING" id="1072389.K1WLW7"/>
<dbReference type="EMBL" id="JH921450">
    <property type="protein sequence ID" value="EKD13297.1"/>
    <property type="molecule type" value="Genomic_DNA"/>
</dbReference>
<dbReference type="PANTHER" id="PTHR12001:SF72">
    <property type="entry name" value="THIJ_PFPI FAMILY PROTEIN (AFU_ORTHOLOGUE AFUA_3G01210)-RELATED"/>
    <property type="match status" value="1"/>
</dbReference>
<dbReference type="InterPro" id="IPR008949">
    <property type="entry name" value="Isoprenoid_synthase_dom_sf"/>
</dbReference>
<dbReference type="Pfam" id="PF19086">
    <property type="entry name" value="Terpene_syn_C_2"/>
    <property type="match status" value="1"/>
</dbReference>
<organism evidence="5 6">
    <name type="scientific">Marssonina brunnea f. sp. multigermtubi (strain MB_m1)</name>
    <name type="common">Marssonina leaf spot fungus</name>
    <dbReference type="NCBI Taxonomy" id="1072389"/>
    <lineage>
        <taxon>Eukaryota</taxon>
        <taxon>Fungi</taxon>
        <taxon>Dikarya</taxon>
        <taxon>Ascomycota</taxon>
        <taxon>Pezizomycotina</taxon>
        <taxon>Leotiomycetes</taxon>
        <taxon>Helotiales</taxon>
        <taxon>Drepanopezizaceae</taxon>
        <taxon>Drepanopeziza</taxon>
    </lineage>
</organism>
<dbReference type="SUPFAM" id="SSF48576">
    <property type="entry name" value="Terpenoid synthases"/>
    <property type="match status" value="2"/>
</dbReference>
<dbReference type="InterPro" id="IPR033749">
    <property type="entry name" value="Polyprenyl_synt_CS"/>
</dbReference>
<dbReference type="HOGENOM" id="CLU_014015_10_0_1"/>
<dbReference type="AlphaFoldDB" id="K1WLW7"/>
<evidence type="ECO:0000256" key="1">
    <source>
        <dbReference type="ARBA" id="ARBA00022679"/>
    </source>
</evidence>
<dbReference type="Gene3D" id="1.10.600.10">
    <property type="entry name" value="Farnesyl Diphosphate Synthase"/>
    <property type="match status" value="2"/>
</dbReference>
<dbReference type="OMA" id="HITHYIG"/>
<reference evidence="5 6" key="1">
    <citation type="journal article" date="2012" name="BMC Genomics">
        <title>Sequencing the genome of Marssonina brunnea reveals fungus-poplar co-evolution.</title>
        <authorList>
            <person name="Zhu S."/>
            <person name="Cao Y.-Z."/>
            <person name="Jiang C."/>
            <person name="Tan B.-Y."/>
            <person name="Wang Z."/>
            <person name="Feng S."/>
            <person name="Zhang L."/>
            <person name="Su X.-H."/>
            <person name="Brejova B."/>
            <person name="Vinar T."/>
            <person name="Xu M."/>
            <person name="Wang M.-X."/>
            <person name="Zhang S.-G."/>
            <person name="Huang M.-R."/>
            <person name="Wu R."/>
            <person name="Zhou Y."/>
        </authorList>
    </citation>
    <scope>NUCLEOTIDE SEQUENCE [LARGE SCALE GENOMIC DNA]</scope>
    <source>
        <strain evidence="5 6">MB_m1</strain>
    </source>
</reference>
<dbReference type="GO" id="GO:0008299">
    <property type="term" value="P:isoprenoid biosynthetic process"/>
    <property type="evidence" value="ECO:0007669"/>
    <property type="project" value="InterPro"/>
</dbReference>
<feature type="compositionally biased region" description="Polar residues" evidence="4">
    <location>
        <begin position="369"/>
        <end position="386"/>
    </location>
</feature>
<dbReference type="OrthoDB" id="6921389at2759"/>
<feature type="region of interest" description="Disordered" evidence="4">
    <location>
        <begin position="325"/>
        <end position="401"/>
    </location>
</feature>
<keyword evidence="6" id="KW-1185">Reference proteome</keyword>
<name>K1WLW7_MARBU</name>
<keyword evidence="2" id="KW-0479">Metal-binding</keyword>
<dbReference type="GO" id="GO:0046872">
    <property type="term" value="F:metal ion binding"/>
    <property type="evidence" value="ECO:0007669"/>
    <property type="project" value="UniProtKB-KW"/>
</dbReference>
<keyword evidence="1" id="KW-0808">Transferase</keyword>
<dbReference type="GO" id="GO:0046165">
    <property type="term" value="P:alcohol biosynthetic process"/>
    <property type="evidence" value="ECO:0007669"/>
    <property type="project" value="UniProtKB-ARBA"/>
</dbReference>
<dbReference type="InParanoid" id="K1WLW7"/>
<dbReference type="Proteomes" id="UP000006753">
    <property type="component" value="Unassembled WGS sequence"/>
</dbReference>
<evidence type="ECO:0000256" key="3">
    <source>
        <dbReference type="ARBA" id="ARBA00022842"/>
    </source>
</evidence>
<sequence length="579" mass="64262">MPSRTAESMGYRHSTELPEDLWIAANCPTQFRPRISKHASIADDACRDIRADMVRAGASPAVVQGPGCINPVAGNAMALWFPEALPERLYIASFMIEFAFMHDDLADNAKTSEEFDERNRTLIGSLDDAGSDKRTGQSLALKSLQARFAVQALEMDAPIGSWLLEEWKRQFGVSSEERDAAKTLDEYLKLRLVDAGADIFLVMMRFVSDTDMTRAEIESVKYISDIIMYGHILWHDCVSWKKEFEAFASGNAGSLVNAIFIVQNSEDVDEPTAQKILYDKTLEYERRYCQERDRFMETCSPRSEFHRWFDLLELSTGGNALWGATSPRYHKTSPGPANGLGNGGEIASAHGNGDGHARAQEAVSPYSVIHSSSQAETGAKSSSSSPEGIERAGSEKVDESVCTPVSFKSDMHGHATARTGMSPSQLALAPYTYISSLPSKGARDKLIDALNVWYGVPETRLSIIRHVVGVLHHVSLMLDDIQDNSPLRRGFPSAHAVFGVSQTINAATYIYTKALQESLKLSPVSTRLLFDQDELEELHIGQALELHETFHTEPPSIPQYFDRIEQSFVPFRKKTRQAN</sequence>
<dbReference type="eggNOG" id="KOG0777">
    <property type="taxonomic scope" value="Eukaryota"/>
</dbReference>
<evidence type="ECO:0000256" key="2">
    <source>
        <dbReference type="ARBA" id="ARBA00022723"/>
    </source>
</evidence>
<dbReference type="Pfam" id="PF00348">
    <property type="entry name" value="polyprenyl_synt"/>
    <property type="match status" value="1"/>
</dbReference>
<evidence type="ECO:0000256" key="4">
    <source>
        <dbReference type="SAM" id="MobiDB-lite"/>
    </source>
</evidence>